<comment type="caution">
    <text evidence="3">The sequence shown here is derived from an EMBL/GenBank/DDBJ whole genome shotgun (WGS) entry which is preliminary data.</text>
</comment>
<dbReference type="SUPFAM" id="SSF81383">
    <property type="entry name" value="F-box domain"/>
    <property type="match status" value="1"/>
</dbReference>
<reference evidence="3 4" key="1">
    <citation type="journal article" date="2021" name="Genome Biol. Evol.">
        <title>The evolution of interdependence in a four-way mealybug symbiosis.</title>
        <authorList>
            <person name="Garber A.I."/>
            <person name="Kupper M."/>
            <person name="Laetsch D.R."/>
            <person name="Weldon S.R."/>
            <person name="Ladinsky M.S."/>
            <person name="Bjorkman P.J."/>
            <person name="McCutcheon J.P."/>
        </authorList>
    </citation>
    <scope>NUCLEOTIDE SEQUENCE [LARGE SCALE GENOMIC DNA]</scope>
    <source>
        <strain evidence="3">SOD</strain>
    </source>
</reference>
<proteinExistence type="predicted"/>
<name>A0ABS5YF48_9GAMM</name>
<dbReference type="Proteomes" id="UP000811282">
    <property type="component" value="Unassembled WGS sequence"/>
</dbReference>
<dbReference type="InterPro" id="IPR001810">
    <property type="entry name" value="F-box_dom"/>
</dbReference>
<dbReference type="RefSeq" id="WP_215669829.1">
    <property type="nucleotide sequence ID" value="NZ_JAFJYC010000001.1"/>
</dbReference>
<feature type="region of interest" description="Disordered" evidence="1">
    <location>
        <begin position="109"/>
        <end position="128"/>
    </location>
</feature>
<evidence type="ECO:0000256" key="1">
    <source>
        <dbReference type="SAM" id="MobiDB-lite"/>
    </source>
</evidence>
<evidence type="ECO:0000313" key="3">
    <source>
        <dbReference type="EMBL" id="MBT9432716.1"/>
    </source>
</evidence>
<protein>
    <submittedName>
        <fullName evidence="3">F-box protein</fullName>
    </submittedName>
</protein>
<sequence length="144" mass="15954">MRLNPYSGDVSGIKYTLSPEGVLQEVPKKLVVHLRNIRTQGLGGKGSKVAARKWAANAATQTQSLDGLPDEVVENILRQLELTSLAAIAQLSDRYRQEAVRILKQFSAQRPGGATGGGRPRRQRPGRAIFQHPCRLYRRLRGSR</sequence>
<dbReference type="EMBL" id="JAFJYC010000001">
    <property type="protein sequence ID" value="MBT9432716.1"/>
    <property type="molecule type" value="Genomic_DNA"/>
</dbReference>
<evidence type="ECO:0000259" key="2">
    <source>
        <dbReference type="PROSITE" id="PS50181"/>
    </source>
</evidence>
<organism evidence="3 4">
    <name type="scientific">Candidatus Sodalis endolongispinus</name>
    <dbReference type="NCBI Taxonomy" id="2812662"/>
    <lineage>
        <taxon>Bacteria</taxon>
        <taxon>Pseudomonadati</taxon>
        <taxon>Pseudomonadota</taxon>
        <taxon>Gammaproteobacteria</taxon>
        <taxon>Enterobacterales</taxon>
        <taxon>Bruguierivoracaceae</taxon>
        <taxon>Sodalis</taxon>
    </lineage>
</organism>
<accession>A0ABS5YF48</accession>
<keyword evidence="4" id="KW-1185">Reference proteome</keyword>
<feature type="domain" description="F-box" evidence="2">
    <location>
        <begin position="62"/>
        <end position="97"/>
    </location>
</feature>
<dbReference type="InterPro" id="IPR036047">
    <property type="entry name" value="F-box-like_dom_sf"/>
</dbReference>
<evidence type="ECO:0000313" key="4">
    <source>
        <dbReference type="Proteomes" id="UP000811282"/>
    </source>
</evidence>
<gene>
    <name evidence="3" type="ORF">JZM24_12350</name>
</gene>
<dbReference type="PROSITE" id="PS50181">
    <property type="entry name" value="FBOX"/>
    <property type="match status" value="1"/>
</dbReference>
<dbReference type="Pfam" id="PF00646">
    <property type="entry name" value="F-box"/>
    <property type="match status" value="1"/>
</dbReference>